<protein>
    <submittedName>
        <fullName evidence="1">Uncharacterized protein</fullName>
    </submittedName>
</protein>
<sequence>MAKKTRLLNSARNSRFNDILCRKVRRKTRSPPQGAKVFNHFNRRYGLGKGIVS</sequence>
<proteinExistence type="predicted"/>
<dbReference type="Proteomes" id="UP000516437">
    <property type="component" value="Chromosome 6"/>
</dbReference>
<reference evidence="1 2" key="1">
    <citation type="journal article" date="2019" name="Plant Biotechnol. J.">
        <title>The red bayberry genome and genetic basis of sex determination.</title>
        <authorList>
            <person name="Jia H.M."/>
            <person name="Jia H.J."/>
            <person name="Cai Q.L."/>
            <person name="Wang Y."/>
            <person name="Zhao H.B."/>
            <person name="Yang W.F."/>
            <person name="Wang G.Y."/>
            <person name="Li Y.H."/>
            <person name="Zhan D.L."/>
            <person name="Shen Y.T."/>
            <person name="Niu Q.F."/>
            <person name="Chang L."/>
            <person name="Qiu J."/>
            <person name="Zhao L."/>
            <person name="Xie H.B."/>
            <person name="Fu W.Y."/>
            <person name="Jin J."/>
            <person name="Li X.W."/>
            <person name="Jiao Y."/>
            <person name="Zhou C.C."/>
            <person name="Tu T."/>
            <person name="Chai C.Y."/>
            <person name="Gao J.L."/>
            <person name="Fan L.J."/>
            <person name="van de Weg E."/>
            <person name="Wang J.Y."/>
            <person name="Gao Z.S."/>
        </authorList>
    </citation>
    <scope>NUCLEOTIDE SEQUENCE [LARGE SCALE GENOMIC DNA]</scope>
    <source>
        <tissue evidence="1">Leaves</tissue>
    </source>
</reference>
<keyword evidence="2" id="KW-1185">Reference proteome</keyword>
<dbReference type="EMBL" id="RXIC02000024">
    <property type="protein sequence ID" value="KAB1209003.1"/>
    <property type="molecule type" value="Genomic_DNA"/>
</dbReference>
<comment type="caution">
    <text evidence="1">The sequence shown here is derived from an EMBL/GenBank/DDBJ whole genome shotgun (WGS) entry which is preliminary data.</text>
</comment>
<evidence type="ECO:0000313" key="1">
    <source>
        <dbReference type="EMBL" id="KAB1209003.1"/>
    </source>
</evidence>
<gene>
    <name evidence="1" type="ORF">CJ030_MR6G010480</name>
</gene>
<accession>A0A6A1V8G0</accession>
<organism evidence="1 2">
    <name type="scientific">Morella rubra</name>
    <name type="common">Chinese bayberry</name>
    <dbReference type="NCBI Taxonomy" id="262757"/>
    <lineage>
        <taxon>Eukaryota</taxon>
        <taxon>Viridiplantae</taxon>
        <taxon>Streptophyta</taxon>
        <taxon>Embryophyta</taxon>
        <taxon>Tracheophyta</taxon>
        <taxon>Spermatophyta</taxon>
        <taxon>Magnoliopsida</taxon>
        <taxon>eudicotyledons</taxon>
        <taxon>Gunneridae</taxon>
        <taxon>Pentapetalae</taxon>
        <taxon>rosids</taxon>
        <taxon>fabids</taxon>
        <taxon>Fagales</taxon>
        <taxon>Myricaceae</taxon>
        <taxon>Morella</taxon>
    </lineage>
</organism>
<name>A0A6A1V8G0_9ROSI</name>
<evidence type="ECO:0000313" key="2">
    <source>
        <dbReference type="Proteomes" id="UP000516437"/>
    </source>
</evidence>
<dbReference type="AlphaFoldDB" id="A0A6A1V8G0"/>